<keyword evidence="4 5" id="KW-0238">DNA-binding</keyword>
<evidence type="ECO:0000256" key="5">
    <source>
        <dbReference type="PROSITE-ProRule" id="PRU00309"/>
    </source>
</evidence>
<evidence type="ECO:0000256" key="2">
    <source>
        <dbReference type="ARBA" id="ARBA00022771"/>
    </source>
</evidence>
<evidence type="ECO:0000256" key="6">
    <source>
        <dbReference type="SAM" id="MobiDB-lite"/>
    </source>
</evidence>
<name>A0A8D8W5V8_9HEMI</name>
<dbReference type="AlphaFoldDB" id="A0A8D8W5V8"/>
<dbReference type="PANTHER" id="PTHR46927">
    <property type="entry name" value="AGAP005574-PA"/>
    <property type="match status" value="1"/>
</dbReference>
<evidence type="ECO:0000313" key="8">
    <source>
        <dbReference type="EMBL" id="CAG6648238.1"/>
    </source>
</evidence>
<proteinExistence type="predicted"/>
<feature type="domain" description="THAP-type" evidence="7">
    <location>
        <begin position="1"/>
        <end position="44"/>
    </location>
</feature>
<accession>A0A8D8W5V8</accession>
<keyword evidence="3" id="KW-0862">Zinc</keyword>
<dbReference type="InterPro" id="IPR006612">
    <property type="entry name" value="THAP_Znf"/>
</dbReference>
<organism evidence="8">
    <name type="scientific">Cacopsylla melanoneura</name>
    <dbReference type="NCBI Taxonomy" id="428564"/>
    <lineage>
        <taxon>Eukaryota</taxon>
        <taxon>Metazoa</taxon>
        <taxon>Ecdysozoa</taxon>
        <taxon>Arthropoda</taxon>
        <taxon>Hexapoda</taxon>
        <taxon>Insecta</taxon>
        <taxon>Pterygota</taxon>
        <taxon>Neoptera</taxon>
        <taxon>Paraneoptera</taxon>
        <taxon>Hemiptera</taxon>
        <taxon>Sternorrhyncha</taxon>
        <taxon>Psylloidea</taxon>
        <taxon>Psyllidae</taxon>
        <taxon>Psyllinae</taxon>
        <taxon>Cacopsylla</taxon>
    </lineage>
</organism>
<dbReference type="InterPro" id="IPR052224">
    <property type="entry name" value="THAP_domain_protein"/>
</dbReference>
<evidence type="ECO:0000256" key="1">
    <source>
        <dbReference type="ARBA" id="ARBA00022723"/>
    </source>
</evidence>
<evidence type="ECO:0000256" key="3">
    <source>
        <dbReference type="ARBA" id="ARBA00022833"/>
    </source>
</evidence>
<dbReference type="EMBL" id="HBUF01150956">
    <property type="protein sequence ID" value="CAG6648238.1"/>
    <property type="molecule type" value="Transcribed_RNA"/>
</dbReference>
<dbReference type="PROSITE" id="PS50950">
    <property type="entry name" value="ZF_THAP"/>
    <property type="match status" value="1"/>
</dbReference>
<dbReference type="GO" id="GO:0008270">
    <property type="term" value="F:zinc ion binding"/>
    <property type="evidence" value="ECO:0007669"/>
    <property type="project" value="UniProtKB-KW"/>
</dbReference>
<evidence type="ECO:0000259" key="7">
    <source>
        <dbReference type="PROSITE" id="PS50950"/>
    </source>
</evidence>
<feature type="compositionally biased region" description="Polar residues" evidence="6">
    <location>
        <begin position="89"/>
        <end position="99"/>
    </location>
</feature>
<feature type="compositionally biased region" description="Low complexity" evidence="6">
    <location>
        <begin position="59"/>
        <end position="83"/>
    </location>
</feature>
<feature type="region of interest" description="Disordered" evidence="6">
    <location>
        <begin position="51"/>
        <end position="115"/>
    </location>
</feature>
<protein>
    <recommendedName>
        <fullName evidence="7">THAP-type domain-containing protein</fullName>
    </recommendedName>
</protein>
<keyword evidence="2 5" id="KW-0863">Zinc-finger</keyword>
<dbReference type="SUPFAM" id="SSF57716">
    <property type="entry name" value="Glucocorticoid receptor-like (DNA-binding domain)"/>
    <property type="match status" value="1"/>
</dbReference>
<dbReference type="GO" id="GO:0003677">
    <property type="term" value="F:DNA binding"/>
    <property type="evidence" value="ECO:0007669"/>
    <property type="project" value="UniProtKB-UniRule"/>
</dbReference>
<dbReference type="Pfam" id="PF05485">
    <property type="entry name" value="THAP"/>
    <property type="match status" value="1"/>
</dbReference>
<sequence length="115" mass="12874">MKRENWYPTKNSMICSAHFKLSDYLDRPGTERKYLKEQVVPSLFSFTKSKPARRPLIRASLPPDASSPLPGHSLSTDSSSADHSMYDEPSQSLPAPSTPQRKRKSNLPATPSKTK</sequence>
<dbReference type="PANTHER" id="PTHR46927:SF3">
    <property type="entry name" value="THAP-TYPE DOMAIN-CONTAINING PROTEIN"/>
    <property type="match status" value="1"/>
</dbReference>
<dbReference type="EMBL" id="HBUF01330094">
    <property type="protein sequence ID" value="CAG6696823.1"/>
    <property type="molecule type" value="Transcribed_RNA"/>
</dbReference>
<dbReference type="EMBL" id="HBUF01635659">
    <property type="protein sequence ID" value="CAG6784043.1"/>
    <property type="molecule type" value="Transcribed_RNA"/>
</dbReference>
<reference evidence="8" key="1">
    <citation type="submission" date="2021-05" db="EMBL/GenBank/DDBJ databases">
        <authorList>
            <person name="Alioto T."/>
            <person name="Alioto T."/>
            <person name="Gomez Garrido J."/>
        </authorList>
    </citation>
    <scope>NUCLEOTIDE SEQUENCE</scope>
</reference>
<keyword evidence="1" id="KW-0479">Metal-binding</keyword>
<evidence type="ECO:0000256" key="4">
    <source>
        <dbReference type="ARBA" id="ARBA00023125"/>
    </source>
</evidence>